<name>A0A6J5NFB4_9CAUD</name>
<reference evidence="1" key="1">
    <citation type="submission" date="2020-04" db="EMBL/GenBank/DDBJ databases">
        <authorList>
            <person name="Chiriac C."/>
            <person name="Salcher M."/>
            <person name="Ghai R."/>
            <person name="Kavagutti S V."/>
        </authorList>
    </citation>
    <scope>NUCLEOTIDE SEQUENCE</scope>
</reference>
<dbReference type="EMBL" id="LR796635">
    <property type="protein sequence ID" value="CAB4155875.1"/>
    <property type="molecule type" value="Genomic_DNA"/>
</dbReference>
<evidence type="ECO:0000313" key="1">
    <source>
        <dbReference type="EMBL" id="CAB4155875.1"/>
    </source>
</evidence>
<organism evidence="1">
    <name type="scientific">uncultured Caudovirales phage</name>
    <dbReference type="NCBI Taxonomy" id="2100421"/>
    <lineage>
        <taxon>Viruses</taxon>
        <taxon>Duplodnaviria</taxon>
        <taxon>Heunggongvirae</taxon>
        <taxon>Uroviricota</taxon>
        <taxon>Caudoviricetes</taxon>
        <taxon>Peduoviridae</taxon>
        <taxon>Maltschvirus</taxon>
        <taxon>Maltschvirus maltsch</taxon>
    </lineage>
</organism>
<gene>
    <name evidence="2" type="ORF">UFOVP1067_27</name>
    <name evidence="1" type="ORF">UFOVP662_27</name>
</gene>
<sequence>MTTKAVSAFLWYDDPRPSIFADDPAFSKRSKTNIKTIDENRKKGLSYGTIKGLSKRSDELLITNKLFLKYAKEFKR</sequence>
<accession>A0A6J5NFB4</accession>
<protein>
    <submittedName>
        <fullName evidence="1">Uncharacterized protein</fullName>
    </submittedName>
</protein>
<evidence type="ECO:0000313" key="2">
    <source>
        <dbReference type="EMBL" id="CAB4181274.1"/>
    </source>
</evidence>
<proteinExistence type="predicted"/>
<dbReference type="EMBL" id="LR797016">
    <property type="protein sequence ID" value="CAB4181274.1"/>
    <property type="molecule type" value="Genomic_DNA"/>
</dbReference>